<accession>A0AC58RWH3</accession>
<dbReference type="RefSeq" id="XP_075077092.1">
    <property type="nucleotide sequence ID" value="XM_075220991.1"/>
</dbReference>
<evidence type="ECO:0000313" key="1">
    <source>
        <dbReference type="Proteomes" id="UP000790787"/>
    </source>
</evidence>
<protein>
    <submittedName>
        <fullName evidence="2">Uncharacterized protein LOC142163847</fullName>
    </submittedName>
</protein>
<reference evidence="1" key="1">
    <citation type="journal article" date="2014" name="Nat. Commun.">
        <title>The tobacco genome sequence and its comparison with those of tomato and potato.</title>
        <authorList>
            <person name="Sierro N."/>
            <person name="Battey J.N."/>
            <person name="Ouadi S."/>
            <person name="Bakaher N."/>
            <person name="Bovet L."/>
            <person name="Willig A."/>
            <person name="Goepfert S."/>
            <person name="Peitsch M.C."/>
            <person name="Ivanov N.V."/>
        </authorList>
    </citation>
    <scope>NUCLEOTIDE SEQUENCE [LARGE SCALE GENOMIC DNA]</scope>
</reference>
<proteinExistence type="predicted"/>
<keyword evidence="1" id="KW-1185">Reference proteome</keyword>
<sequence>MNRSVEAANKNIKRILQKIVDNHRQWYEKLPFTLLGYRTTVRSSTGATTYMLVYGTEAVITTEVEIPSLRVIQEAKLDDAEWILARQEQLMPINEKRMDAVWHG</sequence>
<dbReference type="Proteomes" id="UP000790787">
    <property type="component" value="Chromosome 9"/>
</dbReference>
<organism evidence="1 2">
    <name type="scientific">Nicotiana tabacum</name>
    <name type="common">Common tobacco</name>
    <dbReference type="NCBI Taxonomy" id="4097"/>
    <lineage>
        <taxon>Eukaryota</taxon>
        <taxon>Viridiplantae</taxon>
        <taxon>Streptophyta</taxon>
        <taxon>Embryophyta</taxon>
        <taxon>Tracheophyta</taxon>
        <taxon>Spermatophyta</taxon>
        <taxon>Magnoliopsida</taxon>
        <taxon>eudicotyledons</taxon>
        <taxon>Gunneridae</taxon>
        <taxon>Pentapetalae</taxon>
        <taxon>asterids</taxon>
        <taxon>lamiids</taxon>
        <taxon>Solanales</taxon>
        <taxon>Solanaceae</taxon>
        <taxon>Nicotianoideae</taxon>
        <taxon>Nicotianeae</taxon>
        <taxon>Nicotiana</taxon>
    </lineage>
</organism>
<evidence type="ECO:0000313" key="2">
    <source>
        <dbReference type="RefSeq" id="XP_075077092.1"/>
    </source>
</evidence>
<name>A0AC58RWH3_TOBAC</name>
<reference evidence="2" key="2">
    <citation type="submission" date="2025-08" db="UniProtKB">
        <authorList>
            <consortium name="RefSeq"/>
        </authorList>
    </citation>
    <scope>IDENTIFICATION</scope>
    <source>
        <tissue evidence="2">Leaf</tissue>
    </source>
</reference>
<gene>
    <name evidence="2" type="primary">LOC142163847</name>
</gene>